<sequence>MPLPLRWCIVVGEPGGEPTPAPQTGQFPSHMPGSNRRMISPPR</sequence>
<evidence type="ECO:0000313" key="2">
    <source>
        <dbReference type="EMBL" id="CCA56172.1"/>
    </source>
</evidence>
<organism evidence="2 3">
    <name type="scientific">Streptomyces venezuelae (strain ATCC 10712 / CBS 650.69 / DSM 40230 / JCM 4526 / NBRC 13096 / PD 04745)</name>
    <dbReference type="NCBI Taxonomy" id="953739"/>
    <lineage>
        <taxon>Bacteria</taxon>
        <taxon>Bacillati</taxon>
        <taxon>Actinomycetota</taxon>
        <taxon>Actinomycetes</taxon>
        <taxon>Kitasatosporales</taxon>
        <taxon>Streptomycetaceae</taxon>
        <taxon>Streptomyces</taxon>
    </lineage>
</organism>
<dbReference type="AlphaFoldDB" id="F2R6C1"/>
<reference evidence="2 3" key="1">
    <citation type="journal article" date="2011" name="BMC Genomics">
        <title>Genome-wide analysis of the role of GlnR in Streptomyces venezuelae provides new insights into global nitrogen regulation in actinomycetes.</title>
        <authorList>
            <person name="Pullan S.T."/>
            <person name="Bibb M.J."/>
            <person name="Merrick M."/>
        </authorList>
    </citation>
    <scope>NUCLEOTIDE SEQUENCE [LARGE SCALE GENOMIC DNA]</scope>
    <source>
        <strain evidence="2">ATCC 10712</strain>
    </source>
</reference>
<evidence type="ECO:0000256" key="1">
    <source>
        <dbReference type="SAM" id="MobiDB-lite"/>
    </source>
</evidence>
<dbReference type="KEGG" id="sve:SVEN_2886"/>
<keyword evidence="3" id="KW-1185">Reference proteome</keyword>
<dbReference type="HOGENOM" id="CLU_3240495_0_0_11"/>
<dbReference type="Proteomes" id="UP000006854">
    <property type="component" value="Chromosome"/>
</dbReference>
<protein>
    <submittedName>
        <fullName evidence="2">Uncharacterized protein</fullName>
    </submittedName>
</protein>
<feature type="region of interest" description="Disordered" evidence="1">
    <location>
        <begin position="13"/>
        <end position="43"/>
    </location>
</feature>
<evidence type="ECO:0000313" key="3">
    <source>
        <dbReference type="Proteomes" id="UP000006854"/>
    </source>
</evidence>
<name>F2R6C1_STRVP</name>
<gene>
    <name evidence="2" type="ordered locus">SVEN_2886</name>
</gene>
<accession>F2R6C1</accession>
<dbReference type="EMBL" id="FR845719">
    <property type="protein sequence ID" value="CCA56172.1"/>
    <property type="molecule type" value="Genomic_DNA"/>
</dbReference>
<proteinExistence type="predicted"/>